<reference evidence="1" key="1">
    <citation type="journal article" date="2025" name="Int. J. Syst. Evol. Microbiol.">
        <title>Inconstantimicrobium mannanitabidum sp. nov., a novel member of the family Clostridiaceae isolated from anoxic soil under the treatment of reductive soil disinfestation.</title>
        <authorList>
            <person name="Ueki A."/>
            <person name="Tonouchi A."/>
            <person name="Honma S."/>
            <person name="Kaku N."/>
            <person name="Ueki K."/>
        </authorList>
    </citation>
    <scope>NUCLEOTIDE SEQUENCE</scope>
    <source>
        <strain evidence="1">TW13</strain>
    </source>
</reference>
<protein>
    <submittedName>
        <fullName evidence="1">Uncharacterized protein</fullName>
    </submittedName>
</protein>
<evidence type="ECO:0000313" key="2">
    <source>
        <dbReference type="Proteomes" id="UP001058074"/>
    </source>
</evidence>
<organism evidence="1 2">
    <name type="scientific">Inconstantimicrobium mannanitabidum</name>
    <dbReference type="NCBI Taxonomy" id="1604901"/>
    <lineage>
        <taxon>Bacteria</taxon>
        <taxon>Bacillati</taxon>
        <taxon>Bacillota</taxon>
        <taxon>Clostridia</taxon>
        <taxon>Eubacteriales</taxon>
        <taxon>Clostridiaceae</taxon>
        <taxon>Inconstantimicrobium</taxon>
    </lineage>
</organism>
<dbReference type="EMBL" id="BROD01000001">
    <property type="protein sequence ID" value="GKX68372.1"/>
    <property type="molecule type" value="Genomic_DNA"/>
</dbReference>
<gene>
    <name evidence="1" type="ORF">rsdtw13_36300</name>
</gene>
<proteinExistence type="predicted"/>
<accession>A0ACB5RH18</accession>
<name>A0ACB5RH18_9CLOT</name>
<keyword evidence="2" id="KW-1185">Reference proteome</keyword>
<comment type="caution">
    <text evidence="1">The sequence shown here is derived from an EMBL/GenBank/DDBJ whole genome shotgun (WGS) entry which is preliminary data.</text>
</comment>
<sequence>MELQVEMLIAYDIKLFEKNFYNNEERLTTFLSKYFKETYGHKVAGLQVEENVLFAWSYYFVNLADDDIKAVDHIMGNMFTHFDYMLNSDEESQASNGDKSSNHLLLDHTFCATWFKTSVCVMLMMLYGKDRFRRADEYLEENYYSKNQRFRSLMLQEPPKQDENN</sequence>
<evidence type="ECO:0000313" key="1">
    <source>
        <dbReference type="EMBL" id="GKX68372.1"/>
    </source>
</evidence>
<dbReference type="Proteomes" id="UP001058074">
    <property type="component" value="Unassembled WGS sequence"/>
</dbReference>